<keyword evidence="2" id="KW-0966">Cell projection</keyword>
<dbReference type="Gene3D" id="6.10.280.190">
    <property type="match status" value="1"/>
</dbReference>
<evidence type="ECO:0000313" key="2">
    <source>
        <dbReference type="EMBL" id="NMC64029.1"/>
    </source>
</evidence>
<dbReference type="AlphaFoldDB" id="A0A7X9FUI6"/>
<dbReference type="GO" id="GO:0009288">
    <property type="term" value="C:bacterial-type flagellum"/>
    <property type="evidence" value="ECO:0007669"/>
    <property type="project" value="InterPro"/>
</dbReference>
<dbReference type="InterPro" id="IPR001029">
    <property type="entry name" value="Flagellin_N"/>
</dbReference>
<comment type="caution">
    <text evidence="2">The sequence shown here is derived from an EMBL/GenBank/DDBJ whole genome shotgun (WGS) entry which is preliminary data.</text>
</comment>
<dbReference type="InterPro" id="IPR001492">
    <property type="entry name" value="Flagellin"/>
</dbReference>
<evidence type="ECO:0000259" key="1">
    <source>
        <dbReference type="Pfam" id="PF00669"/>
    </source>
</evidence>
<dbReference type="Pfam" id="PF00669">
    <property type="entry name" value="Flagellin_N"/>
    <property type="match status" value="1"/>
</dbReference>
<feature type="non-terminal residue" evidence="2">
    <location>
        <position position="213"/>
    </location>
</feature>
<dbReference type="PRINTS" id="PR00207">
    <property type="entry name" value="FLAGELLIN"/>
</dbReference>
<sequence length="213" mass="22131">MAINIRTNIPSLGAQRNLDQSTSALNTSFERLSSGLRINRAKDDAAGLSIAESLKADARIASVGIRNANDGISIINIADQAIGQIGNTLSRLGELAQQSANGVYANVQRSALNNEFQALMSEIERIAYTTEFNGLKLLSGGGQVIFQVGFKGDSLSQVTYNGVAATLASLGLAAAGSSAPQYSIIANNDIDSQSAARAALDAINSAISSVNRN</sequence>
<feature type="domain" description="Flagellin N-terminal" evidence="1">
    <location>
        <begin position="5"/>
        <end position="140"/>
    </location>
</feature>
<keyword evidence="2" id="KW-0282">Flagellum</keyword>
<dbReference type="PANTHER" id="PTHR42792">
    <property type="entry name" value="FLAGELLIN"/>
    <property type="match status" value="1"/>
</dbReference>
<accession>A0A7X9FUI6</accession>
<dbReference type="EMBL" id="JAAZON010000586">
    <property type="protein sequence ID" value="NMC64029.1"/>
    <property type="molecule type" value="Genomic_DNA"/>
</dbReference>
<protein>
    <submittedName>
        <fullName evidence="2">Flagellin FliC</fullName>
    </submittedName>
</protein>
<name>A0A7X9FUI6_9DELT</name>
<dbReference type="Proteomes" id="UP000524246">
    <property type="component" value="Unassembled WGS sequence"/>
</dbReference>
<dbReference type="PANTHER" id="PTHR42792:SF2">
    <property type="entry name" value="FLAGELLIN"/>
    <property type="match status" value="1"/>
</dbReference>
<gene>
    <name evidence="2" type="ORF">GYA55_12775</name>
</gene>
<dbReference type="SUPFAM" id="SSF64518">
    <property type="entry name" value="Phase 1 flagellin"/>
    <property type="match status" value="1"/>
</dbReference>
<proteinExistence type="predicted"/>
<reference evidence="2 3" key="1">
    <citation type="journal article" date="2020" name="Biotechnol. Biofuels">
        <title>New insights from the biogas microbiome by comprehensive genome-resolved metagenomics of nearly 1600 species originating from multiple anaerobic digesters.</title>
        <authorList>
            <person name="Campanaro S."/>
            <person name="Treu L."/>
            <person name="Rodriguez-R L.M."/>
            <person name="Kovalovszki A."/>
            <person name="Ziels R.M."/>
            <person name="Maus I."/>
            <person name="Zhu X."/>
            <person name="Kougias P.G."/>
            <person name="Basile A."/>
            <person name="Luo G."/>
            <person name="Schluter A."/>
            <person name="Konstantinidis K.T."/>
            <person name="Angelidaki I."/>
        </authorList>
    </citation>
    <scope>NUCLEOTIDE SEQUENCE [LARGE SCALE GENOMIC DNA]</scope>
    <source>
        <strain evidence="2">AS27yjCOA_65</strain>
    </source>
</reference>
<evidence type="ECO:0000313" key="3">
    <source>
        <dbReference type="Proteomes" id="UP000524246"/>
    </source>
</evidence>
<dbReference type="GO" id="GO:0005198">
    <property type="term" value="F:structural molecule activity"/>
    <property type="evidence" value="ECO:0007669"/>
    <property type="project" value="InterPro"/>
</dbReference>
<dbReference type="Gene3D" id="1.20.1330.10">
    <property type="entry name" value="f41 fragment of flagellin, N-terminal domain"/>
    <property type="match status" value="1"/>
</dbReference>
<keyword evidence="2" id="KW-0969">Cilium</keyword>
<organism evidence="2 3">
    <name type="scientific">SAR324 cluster bacterium</name>
    <dbReference type="NCBI Taxonomy" id="2024889"/>
    <lineage>
        <taxon>Bacteria</taxon>
        <taxon>Deltaproteobacteria</taxon>
        <taxon>SAR324 cluster</taxon>
    </lineage>
</organism>